<dbReference type="AlphaFoldDB" id="X1LB50"/>
<proteinExistence type="predicted"/>
<accession>X1LB50</accession>
<sequence>MIATPYEPRHVHNPEGINYEPNQVAFESPPVSLTQTIPASITNKALRLYLELLPEPSRSNIAYCFLSEDWDTYECDTCGRLVHRPVSSCKDHYCPVCATFYALKKAMKTYDRLRPFYKINGSEKSGAFIKSVYTIPDKFWSEISDHSSMDRLVKCAVGAEREFLTKMAHKDLARRGVNPKTKLQLGHSIFIHTWDKDLSWRPHVEVLSPNLAFVGSDPIRFKYHRSKSDLAEQSKIWLNHLRAEFGWDLDLAVVHYGFAIKESQVVQRLKYGLRPPLGEDSNPDPELLLHHFKFRENYRVLRWYGFLSTVHIKRSRLAVIGSDPDGFPSDLSETDKSSQSKQLPCPNPLCPGSLVYLGRNSTSEVLKLHQDRGLDPPRYVYQVAKIRNGATLAG</sequence>
<reference evidence="1" key="1">
    <citation type="journal article" date="2014" name="Front. Microbiol.">
        <title>High frequency of phylogenetically diverse reductive dehalogenase-homologous genes in deep subseafloor sedimentary metagenomes.</title>
        <authorList>
            <person name="Kawai M."/>
            <person name="Futagami T."/>
            <person name="Toyoda A."/>
            <person name="Takaki Y."/>
            <person name="Nishi S."/>
            <person name="Hori S."/>
            <person name="Arai W."/>
            <person name="Tsubouchi T."/>
            <person name="Morono Y."/>
            <person name="Uchiyama I."/>
            <person name="Ito T."/>
            <person name="Fujiyama A."/>
            <person name="Inagaki F."/>
            <person name="Takami H."/>
        </authorList>
    </citation>
    <scope>NUCLEOTIDE SEQUENCE</scope>
    <source>
        <strain evidence="1">Expedition CK06-06</strain>
    </source>
</reference>
<evidence type="ECO:0008006" key="2">
    <source>
        <dbReference type="Google" id="ProtNLM"/>
    </source>
</evidence>
<gene>
    <name evidence="1" type="ORF">S06H3_00021</name>
</gene>
<comment type="caution">
    <text evidence="1">The sequence shown here is derived from an EMBL/GenBank/DDBJ whole genome shotgun (WGS) entry which is preliminary data.</text>
</comment>
<evidence type="ECO:0000313" key="1">
    <source>
        <dbReference type="EMBL" id="GAH91363.1"/>
    </source>
</evidence>
<name>X1LB50_9ZZZZ</name>
<protein>
    <recommendedName>
        <fullName evidence="2">Transposase zinc-binding domain-containing protein</fullName>
    </recommendedName>
</protein>
<organism evidence="1">
    <name type="scientific">marine sediment metagenome</name>
    <dbReference type="NCBI Taxonomy" id="412755"/>
    <lineage>
        <taxon>unclassified sequences</taxon>
        <taxon>metagenomes</taxon>
        <taxon>ecological metagenomes</taxon>
    </lineage>
</organism>
<dbReference type="EMBL" id="BARV01000004">
    <property type="protein sequence ID" value="GAH91363.1"/>
    <property type="molecule type" value="Genomic_DNA"/>
</dbReference>